<dbReference type="Gene3D" id="3.30.70.330">
    <property type="match status" value="1"/>
</dbReference>
<reference evidence="9 10" key="1">
    <citation type="submission" date="2014-07" db="EMBL/GenBank/DDBJ databases">
        <title>Genomic and transcriptomic analysis on Apis cerana provide comprehensive insights into honey bee biology.</title>
        <authorList>
            <person name="Diao Q."/>
            <person name="Sun L."/>
            <person name="Zheng H."/>
            <person name="Zheng H."/>
            <person name="Xu S."/>
            <person name="Wang S."/>
            <person name="Zeng Z."/>
            <person name="Hu F."/>
            <person name="Su S."/>
            <person name="Wu J."/>
        </authorList>
    </citation>
    <scope>NUCLEOTIDE SEQUENCE [LARGE SCALE GENOMIC DNA]</scope>
    <source>
        <tissue evidence="9">Pupae without intestine</tissue>
    </source>
</reference>
<keyword evidence="10" id="KW-1185">Reference proteome</keyword>
<dbReference type="SUPFAM" id="SSF54928">
    <property type="entry name" value="RNA-binding domain, RBD"/>
    <property type="match status" value="1"/>
</dbReference>
<keyword evidence="1" id="KW-0677">Repeat</keyword>
<dbReference type="GO" id="GO:0008270">
    <property type="term" value="F:zinc ion binding"/>
    <property type="evidence" value="ECO:0007669"/>
    <property type="project" value="UniProtKB-KW"/>
</dbReference>
<protein>
    <submittedName>
        <fullName evidence="9">Splicing factor, arginine/serine-rich</fullName>
    </submittedName>
</protein>
<dbReference type="Pfam" id="PF00076">
    <property type="entry name" value="RRM_1"/>
    <property type="match status" value="1"/>
</dbReference>
<dbReference type="InterPro" id="IPR035979">
    <property type="entry name" value="RBD_domain_sf"/>
</dbReference>
<feature type="repeat" description="ANK" evidence="4">
    <location>
        <begin position="735"/>
        <end position="767"/>
    </location>
</feature>
<accession>A0A2A3EIN9</accession>
<organism evidence="9 10">
    <name type="scientific">Apis cerana cerana</name>
    <name type="common">Oriental honeybee</name>
    <dbReference type="NCBI Taxonomy" id="94128"/>
    <lineage>
        <taxon>Eukaryota</taxon>
        <taxon>Metazoa</taxon>
        <taxon>Ecdysozoa</taxon>
        <taxon>Arthropoda</taxon>
        <taxon>Hexapoda</taxon>
        <taxon>Insecta</taxon>
        <taxon>Pterygota</taxon>
        <taxon>Neoptera</taxon>
        <taxon>Endopterygota</taxon>
        <taxon>Hymenoptera</taxon>
        <taxon>Apocrita</taxon>
        <taxon>Aculeata</taxon>
        <taxon>Apoidea</taxon>
        <taxon>Anthophila</taxon>
        <taxon>Apidae</taxon>
        <taxon>Apis</taxon>
    </lineage>
</organism>
<feature type="domain" description="CCHC-type" evidence="8">
    <location>
        <begin position="111"/>
        <end position="127"/>
    </location>
</feature>
<dbReference type="SMART" id="SM00360">
    <property type="entry name" value="RRM"/>
    <property type="match status" value="1"/>
</dbReference>
<evidence type="ECO:0000259" key="7">
    <source>
        <dbReference type="PROSITE" id="PS50102"/>
    </source>
</evidence>
<dbReference type="PROSITE" id="PS50088">
    <property type="entry name" value="ANK_REPEAT"/>
    <property type="match status" value="4"/>
</dbReference>
<dbReference type="SMART" id="SM00343">
    <property type="entry name" value="ZnF_C2HC"/>
    <property type="match status" value="1"/>
</dbReference>
<dbReference type="PRINTS" id="PR01415">
    <property type="entry name" value="ANKYRIN"/>
</dbReference>
<evidence type="ECO:0000256" key="3">
    <source>
        <dbReference type="ARBA" id="ARBA00023043"/>
    </source>
</evidence>
<dbReference type="SUPFAM" id="SSF48403">
    <property type="entry name" value="Ankyrin repeat"/>
    <property type="match status" value="1"/>
</dbReference>
<dbReference type="Gene3D" id="1.25.40.20">
    <property type="entry name" value="Ankyrin repeat-containing domain"/>
    <property type="match status" value="2"/>
</dbReference>
<evidence type="ECO:0000313" key="9">
    <source>
        <dbReference type="EMBL" id="PBC31334.1"/>
    </source>
</evidence>
<dbReference type="FunFam" id="3.30.70.330:FF:000078">
    <property type="entry name" value="serine/arginine-rich splicing factor 7 isoform X1"/>
    <property type="match status" value="1"/>
</dbReference>
<dbReference type="OrthoDB" id="448455at2759"/>
<dbReference type="Gene3D" id="4.10.60.10">
    <property type="entry name" value="Zinc finger, CCHC-type"/>
    <property type="match status" value="1"/>
</dbReference>
<evidence type="ECO:0000313" key="10">
    <source>
        <dbReference type="Proteomes" id="UP000242457"/>
    </source>
</evidence>
<evidence type="ECO:0000256" key="1">
    <source>
        <dbReference type="ARBA" id="ARBA00022737"/>
    </source>
</evidence>
<dbReference type="STRING" id="94128.A0A2A3EIN9"/>
<dbReference type="Pfam" id="PF12796">
    <property type="entry name" value="Ank_2"/>
    <property type="match status" value="1"/>
</dbReference>
<sequence>MPSIKTFKMSRYPSDCKVYVGDLGSGATKQELEDAFSYYGSLRNVWVARNPPGFAFVEFEDARDAEDAIRGLDGRTICGRRARVEPSNGRRLRDRSYFRRGIGRLFHPEDRCYECGERGHYARNCQRHRNTHPTPGLIHDQNLNQDHGLGHVRSQDQEASIHDHHLVAVLTGIRSTINSLDAPQEVLRSGVRSKGGEVKKKEKRSREIRSDASQATIIRMTAAYTNDPISQEQNVEKKTSTIVSKILYNKKEQAMLEESTEFANTGIMKLATGGEEQEEIVVNKEKLTLCISVNTSELLEQKVKNIVEYKNNEDSEFLEKNENTSVIIEDIQNATINMGEIKNEVIKDCDLSVPKSTSNLIVSMKVDAFLTECDFQDIISETRETDLFPQDNFKLQELQNSIENIAMEISDFSNDFGNCNESLENVVLQKNNKEIYDPESELNFHEAVRAGDAKCVAALLASNLIQNLDEPDWNVSGDPPLLVAATNHCLPILSLLLANGCDPAVRSPRGETALHRVILNGGPGNVLQFVGELLKYGCPSGVKEAGGGLTALHILTRQLAHAQGSKNLHHNFEAALKTLDLLARAGPINAKDHQGRSALHILASSTIFDNNHRTEIESLIETLLAAGADPSLKNDRGETPLHECLECGALNTAFLLISHTPTGIMSRYGETPLHIASRKNYIDMVAKLLEHGEDPSVQDAGGNTPLHLASARGFHQTVSLLVTSPLAQLEKLNTEGLTALQVAAESGFINAVRLLLKAGADPSQTINYCTTIFHRHPDISVLIDHELSRRRQLAA</sequence>
<dbReference type="InterPro" id="IPR001878">
    <property type="entry name" value="Znf_CCHC"/>
</dbReference>
<keyword evidence="5" id="KW-0862">Zinc</keyword>
<feature type="repeat" description="ANK" evidence="4">
    <location>
        <begin position="668"/>
        <end position="700"/>
    </location>
</feature>
<dbReference type="SUPFAM" id="SSF57756">
    <property type="entry name" value="Retrovirus zinc finger-like domains"/>
    <property type="match status" value="1"/>
</dbReference>
<dbReference type="PROSITE" id="PS50102">
    <property type="entry name" value="RRM"/>
    <property type="match status" value="1"/>
</dbReference>
<keyword evidence="2 6" id="KW-0694">RNA-binding</keyword>
<evidence type="ECO:0000256" key="2">
    <source>
        <dbReference type="ARBA" id="ARBA00022884"/>
    </source>
</evidence>
<dbReference type="PROSITE" id="PS50158">
    <property type="entry name" value="ZF_CCHC"/>
    <property type="match status" value="1"/>
</dbReference>
<dbReference type="PANTHER" id="PTHR24198">
    <property type="entry name" value="ANKYRIN REPEAT AND PROTEIN KINASE DOMAIN-CONTAINING PROTEIN"/>
    <property type="match status" value="1"/>
</dbReference>
<dbReference type="SMART" id="SM00248">
    <property type="entry name" value="ANK"/>
    <property type="match status" value="8"/>
</dbReference>
<dbReference type="InterPro" id="IPR036875">
    <property type="entry name" value="Znf_CCHC_sf"/>
</dbReference>
<evidence type="ECO:0000256" key="4">
    <source>
        <dbReference type="PROSITE-ProRule" id="PRU00023"/>
    </source>
</evidence>
<dbReference type="Proteomes" id="UP000242457">
    <property type="component" value="Unassembled WGS sequence"/>
</dbReference>
<dbReference type="PROSITE" id="PS50297">
    <property type="entry name" value="ANK_REP_REGION"/>
    <property type="match status" value="3"/>
</dbReference>
<evidence type="ECO:0000256" key="5">
    <source>
        <dbReference type="PROSITE-ProRule" id="PRU00047"/>
    </source>
</evidence>
<dbReference type="Pfam" id="PF00098">
    <property type="entry name" value="zf-CCHC"/>
    <property type="match status" value="1"/>
</dbReference>
<evidence type="ECO:0000259" key="8">
    <source>
        <dbReference type="PROSITE" id="PS50158"/>
    </source>
</evidence>
<keyword evidence="5" id="KW-0479">Metal-binding</keyword>
<dbReference type="AlphaFoldDB" id="A0A2A3EIN9"/>
<name>A0A2A3EIN9_APICC</name>
<feature type="repeat" description="ANK" evidence="4">
    <location>
        <begin position="594"/>
        <end position="635"/>
    </location>
</feature>
<proteinExistence type="predicted"/>
<feature type="domain" description="RRM" evidence="7">
    <location>
        <begin position="16"/>
        <end position="89"/>
    </location>
</feature>
<dbReference type="InterPro" id="IPR012677">
    <property type="entry name" value="Nucleotide-bd_a/b_plait_sf"/>
</dbReference>
<dbReference type="InterPro" id="IPR002110">
    <property type="entry name" value="Ankyrin_rpt"/>
</dbReference>
<evidence type="ECO:0000256" key="6">
    <source>
        <dbReference type="PROSITE-ProRule" id="PRU00176"/>
    </source>
</evidence>
<dbReference type="GO" id="GO:0003723">
    <property type="term" value="F:RNA binding"/>
    <property type="evidence" value="ECO:0007669"/>
    <property type="project" value="UniProtKB-UniRule"/>
</dbReference>
<dbReference type="EMBL" id="KZ288238">
    <property type="protein sequence ID" value="PBC31334.1"/>
    <property type="molecule type" value="Genomic_DNA"/>
</dbReference>
<feature type="repeat" description="ANK" evidence="4">
    <location>
        <begin position="701"/>
        <end position="722"/>
    </location>
</feature>
<dbReference type="PANTHER" id="PTHR24198:SF165">
    <property type="entry name" value="ANKYRIN REPEAT-CONTAINING PROTEIN-RELATED"/>
    <property type="match status" value="1"/>
</dbReference>
<dbReference type="InterPro" id="IPR036770">
    <property type="entry name" value="Ankyrin_rpt-contain_sf"/>
</dbReference>
<keyword evidence="3 4" id="KW-0040">ANK repeat</keyword>
<dbReference type="InterPro" id="IPR000504">
    <property type="entry name" value="RRM_dom"/>
</dbReference>
<keyword evidence="5" id="KW-0863">Zinc-finger</keyword>
<gene>
    <name evidence="9" type="ORF">APICC_02443</name>
</gene>
<dbReference type="Pfam" id="PF00023">
    <property type="entry name" value="Ank"/>
    <property type="match status" value="2"/>
</dbReference>
<dbReference type="CDD" id="cd12373">
    <property type="entry name" value="RRM_SRSF3_like"/>
    <property type="match status" value="1"/>
</dbReference>